<reference evidence="2 3" key="1">
    <citation type="submission" date="2018-10" db="EMBL/GenBank/DDBJ databases">
        <title>Cohnella sp. M2MS4P-1, whole genome shotgun sequence.</title>
        <authorList>
            <person name="Tuo L."/>
        </authorList>
    </citation>
    <scope>NUCLEOTIDE SEQUENCE [LARGE SCALE GENOMIC DNA]</scope>
    <source>
        <strain evidence="2 3">M2MS4P-1</strain>
    </source>
</reference>
<dbReference type="OrthoDB" id="2596219at2"/>
<dbReference type="Proteomes" id="UP000282076">
    <property type="component" value="Unassembled WGS sequence"/>
</dbReference>
<name>A0A494XQX3_9BACL</name>
<proteinExistence type="predicted"/>
<dbReference type="RefSeq" id="WP_120977761.1">
    <property type="nucleotide sequence ID" value="NZ_RBZM01000006.1"/>
</dbReference>
<evidence type="ECO:0000256" key="1">
    <source>
        <dbReference type="SAM" id="Phobius"/>
    </source>
</evidence>
<accession>A0A494XQX3</accession>
<gene>
    <name evidence="2" type="ORF">D7Z26_14855</name>
</gene>
<evidence type="ECO:0000313" key="2">
    <source>
        <dbReference type="EMBL" id="RKP53018.1"/>
    </source>
</evidence>
<feature type="transmembrane region" description="Helical" evidence="1">
    <location>
        <begin position="55"/>
        <end position="75"/>
    </location>
</feature>
<keyword evidence="3" id="KW-1185">Reference proteome</keyword>
<feature type="transmembrane region" description="Helical" evidence="1">
    <location>
        <begin position="127"/>
        <end position="149"/>
    </location>
</feature>
<dbReference type="EMBL" id="RBZM01000006">
    <property type="protein sequence ID" value="RKP53018.1"/>
    <property type="molecule type" value="Genomic_DNA"/>
</dbReference>
<sequence>MKKAYSIIAWGLALELLDFRINNFDLLPDVLGYLLVAIGLSRLKEGRRYFGVARWAAVVLMFFSVLPLIGMESTISLTSGDKPGFQALALTSVTTAIDLLMLYGICRGIRSSAINRSKWELALSAKNGWTILFVFGAMTLFACPFQLNYSLQDGIGFALFLAAGNFVCGVWVIFLVRRAGRELPGARKGGGGSPEEGVGGELDIIV</sequence>
<organism evidence="2 3">
    <name type="scientific">Cohnella endophytica</name>
    <dbReference type="NCBI Taxonomy" id="2419778"/>
    <lineage>
        <taxon>Bacteria</taxon>
        <taxon>Bacillati</taxon>
        <taxon>Bacillota</taxon>
        <taxon>Bacilli</taxon>
        <taxon>Bacillales</taxon>
        <taxon>Paenibacillaceae</taxon>
        <taxon>Cohnella</taxon>
    </lineage>
</organism>
<keyword evidence="1" id="KW-0472">Membrane</keyword>
<feature type="transmembrane region" description="Helical" evidence="1">
    <location>
        <begin position="87"/>
        <end position="106"/>
    </location>
</feature>
<feature type="transmembrane region" description="Helical" evidence="1">
    <location>
        <begin position="155"/>
        <end position="176"/>
    </location>
</feature>
<keyword evidence="1" id="KW-1133">Transmembrane helix</keyword>
<dbReference type="AlphaFoldDB" id="A0A494XQX3"/>
<keyword evidence="1" id="KW-0812">Transmembrane</keyword>
<protein>
    <submittedName>
        <fullName evidence="2">Uncharacterized protein</fullName>
    </submittedName>
</protein>
<comment type="caution">
    <text evidence="2">The sequence shown here is derived from an EMBL/GenBank/DDBJ whole genome shotgun (WGS) entry which is preliminary data.</text>
</comment>
<evidence type="ECO:0000313" key="3">
    <source>
        <dbReference type="Proteomes" id="UP000282076"/>
    </source>
</evidence>